<proteinExistence type="inferred from homology"/>
<dbReference type="Gene3D" id="3.10.310.10">
    <property type="entry name" value="Diaminopimelate Epimerase, Chain A, domain 1"/>
    <property type="match status" value="2"/>
</dbReference>
<evidence type="ECO:0000313" key="7">
    <source>
        <dbReference type="Proteomes" id="UP000738402"/>
    </source>
</evidence>
<sequence length="297" mass="33044">MREPRGHYDMFGGFLLDPTEGGDAAALFMNPSGYTDQCGHGMIAIVTLLIQLGKLPQERYRLKPDLMQVRLETTVGILETEACWNGEKVEFVKFKNTPVWILYKDLTIKSSFGQITGDIVFNGAFNFFAEFDSGQLQVKPENSARIMELGGEIKQTIQSMGLEISNKDFPQITGLHGVDFINLRKKDASDDSKPNQKSVLVFGCKQIDRSPCGSGTAGRVGSLFLKGKISSEHYFVNESIIGSKFKARIVNTTVKANRDSKPACIVEIQGQAHLLGRTEWWLDPDDVIGYNGFIIHR</sequence>
<comment type="similarity">
    <text evidence="2">Belongs to the proline racemase family.</text>
</comment>
<evidence type="ECO:0000313" key="4">
    <source>
        <dbReference type="EMBL" id="KAG7729690.1"/>
    </source>
</evidence>
<keyword evidence="6" id="KW-1185">Reference proteome</keyword>
<dbReference type="GO" id="GO:0050346">
    <property type="term" value="F:trans-L-3-hydroxyproline dehydratase activity"/>
    <property type="evidence" value="ECO:0007669"/>
    <property type="project" value="UniProtKB-EC"/>
</dbReference>
<dbReference type="PANTHER" id="PTHR33442">
    <property type="entry name" value="TRANS-3-HYDROXY-L-PROLINE DEHYDRATASE"/>
    <property type="match status" value="1"/>
</dbReference>
<protein>
    <recommendedName>
        <fullName evidence="3">trans-L-3-hydroxyproline dehydratase</fullName>
        <ecNumber evidence="3">4.2.1.77</ecNumber>
    </recommendedName>
</protein>
<evidence type="ECO:0000313" key="6">
    <source>
        <dbReference type="Proteomes" id="UP000697297"/>
    </source>
</evidence>
<dbReference type="SUPFAM" id="SSF54506">
    <property type="entry name" value="Diaminopimelate epimerase-like"/>
    <property type="match status" value="1"/>
</dbReference>
<evidence type="ECO:0000313" key="5">
    <source>
        <dbReference type="EMBL" id="KAG7762364.1"/>
    </source>
</evidence>
<dbReference type="Pfam" id="PF05544">
    <property type="entry name" value="Pro_racemase"/>
    <property type="match status" value="1"/>
</dbReference>
<evidence type="ECO:0000256" key="2">
    <source>
        <dbReference type="ARBA" id="ARBA00007529"/>
    </source>
</evidence>
<dbReference type="EMBL" id="JAHLUH010000002">
    <property type="protein sequence ID" value="KAG7729690.1"/>
    <property type="molecule type" value="Genomic_DNA"/>
</dbReference>
<name>A0AAN6D8V3_9ASCO</name>
<dbReference type="InterPro" id="IPR008794">
    <property type="entry name" value="Pro_racemase_fam"/>
</dbReference>
<dbReference type="AlphaFoldDB" id="A0AAN6D8V3"/>
<dbReference type="EMBL" id="JAHLUN010000015">
    <property type="protein sequence ID" value="KAG7762364.1"/>
    <property type="molecule type" value="Genomic_DNA"/>
</dbReference>
<organism evidence="4 7">
    <name type="scientific">Ogataea haglerorum</name>
    <dbReference type="NCBI Taxonomy" id="1937702"/>
    <lineage>
        <taxon>Eukaryota</taxon>
        <taxon>Fungi</taxon>
        <taxon>Dikarya</taxon>
        <taxon>Ascomycota</taxon>
        <taxon>Saccharomycotina</taxon>
        <taxon>Pichiomycetes</taxon>
        <taxon>Pichiales</taxon>
        <taxon>Pichiaceae</taxon>
        <taxon>Ogataea</taxon>
    </lineage>
</organism>
<reference evidence="4 6" key="1">
    <citation type="journal article" date="2021" name="G3 (Bethesda)">
        <title>Genomic diversity, chromosomal rearrangements, and interspecies hybridization in the ogataea polymorpha species complex.</title>
        <authorList>
            <person name="Hanson S.J."/>
            <person name="Cinneide E.O."/>
            <person name="Salzberg L.I."/>
            <person name="Wolfe K.H."/>
            <person name="McGowan J."/>
            <person name="Fitzpatrick D.A."/>
            <person name="Matlin K."/>
        </authorList>
    </citation>
    <scope>NUCLEOTIDE SEQUENCE</scope>
    <source>
        <strain evidence="5">81-436-3</strain>
        <strain evidence="4">83-405-1</strain>
    </source>
</reference>
<dbReference type="PANTHER" id="PTHR33442:SF1">
    <property type="entry name" value="TRANS-3-HYDROXY-L-PROLINE DEHYDRATASE"/>
    <property type="match status" value="1"/>
</dbReference>
<gene>
    <name evidence="4" type="ORF">KL933_000770</name>
    <name evidence="5" type="ORF">KL946_004760</name>
</gene>
<accession>A0AAN6D8V3</accession>
<comment type="catalytic activity">
    <reaction evidence="1">
        <text>trans-3-hydroxy-L-proline = 1-pyrroline-2-carboxylate + H2O</text>
        <dbReference type="Rhea" id="RHEA:10320"/>
        <dbReference type="ChEBI" id="CHEBI:15377"/>
        <dbReference type="ChEBI" id="CHEBI:39785"/>
        <dbReference type="ChEBI" id="CHEBI:57938"/>
        <dbReference type="EC" id="4.2.1.77"/>
    </reaction>
</comment>
<evidence type="ECO:0000256" key="1">
    <source>
        <dbReference type="ARBA" id="ARBA00001148"/>
    </source>
</evidence>
<comment type="caution">
    <text evidence="4">The sequence shown here is derived from an EMBL/GenBank/DDBJ whole genome shotgun (WGS) entry which is preliminary data.</text>
</comment>
<dbReference type="Proteomes" id="UP000738402">
    <property type="component" value="Unassembled WGS sequence"/>
</dbReference>
<dbReference type="EC" id="4.2.1.77" evidence="3"/>
<dbReference type="Proteomes" id="UP000697297">
    <property type="component" value="Unassembled WGS sequence"/>
</dbReference>
<evidence type="ECO:0000256" key="3">
    <source>
        <dbReference type="ARBA" id="ARBA00013105"/>
    </source>
</evidence>